<dbReference type="Gene3D" id="1.10.260.40">
    <property type="entry name" value="lambda repressor-like DNA-binding domains"/>
    <property type="match status" value="1"/>
</dbReference>
<reference evidence="2 3" key="1">
    <citation type="submission" date="2015-04" db="EMBL/GenBank/DDBJ databases">
        <title>Draft genome sequence of bacteremic isolate Catabacter hongkongensis type strain HKU16T.</title>
        <authorList>
            <person name="Lau S.K."/>
            <person name="Teng J.L."/>
            <person name="Huang Y."/>
            <person name="Curreem S.O."/>
            <person name="Tsui S.K."/>
            <person name="Woo P.C."/>
        </authorList>
    </citation>
    <scope>NUCLEOTIDE SEQUENCE [LARGE SCALE GENOMIC DNA]</scope>
    <source>
        <strain evidence="2 3">HKU16</strain>
    </source>
</reference>
<evidence type="ECO:0000259" key="1">
    <source>
        <dbReference type="PROSITE" id="PS50943"/>
    </source>
</evidence>
<feature type="domain" description="HTH cro/C1-type" evidence="1">
    <location>
        <begin position="7"/>
        <end position="62"/>
    </location>
</feature>
<protein>
    <recommendedName>
        <fullName evidence="1">HTH cro/C1-type domain-containing protein</fullName>
    </recommendedName>
</protein>
<dbReference type="CDD" id="cd00093">
    <property type="entry name" value="HTH_XRE"/>
    <property type="match status" value="1"/>
</dbReference>
<dbReference type="RefSeq" id="WP_052740448.1">
    <property type="nucleotide sequence ID" value="NZ_CAUERS010000052.1"/>
</dbReference>
<comment type="caution">
    <text evidence="2">The sequence shown here is derived from an EMBL/GenBank/DDBJ whole genome shotgun (WGS) entry which is preliminary data.</text>
</comment>
<dbReference type="OrthoDB" id="1653613at2"/>
<dbReference type="GO" id="GO:0003677">
    <property type="term" value="F:DNA binding"/>
    <property type="evidence" value="ECO:0007669"/>
    <property type="project" value="InterPro"/>
</dbReference>
<evidence type="ECO:0000313" key="2">
    <source>
        <dbReference type="EMBL" id="KKI50906.1"/>
    </source>
</evidence>
<dbReference type="SMART" id="SM00530">
    <property type="entry name" value="HTH_XRE"/>
    <property type="match status" value="1"/>
</dbReference>
<dbReference type="EMBL" id="LAYJ01000090">
    <property type="protein sequence ID" value="KKI50906.1"/>
    <property type="molecule type" value="Genomic_DNA"/>
</dbReference>
<dbReference type="SUPFAM" id="SSF47413">
    <property type="entry name" value="lambda repressor-like DNA-binding domains"/>
    <property type="match status" value="1"/>
</dbReference>
<dbReference type="InterPro" id="IPR001387">
    <property type="entry name" value="Cro/C1-type_HTH"/>
</dbReference>
<proteinExistence type="predicted"/>
<dbReference type="InterPro" id="IPR010982">
    <property type="entry name" value="Lambda_DNA-bd_dom_sf"/>
</dbReference>
<accession>A0A0M2NIV8</accession>
<dbReference type="AlphaFoldDB" id="A0A0M2NIV8"/>
<sequence length="110" mass="12441">MEISERILLLLEENKITAYEVAKNLELSESTFSKWKKQPTSGISIEAIVKIADYFGVTCDYLIRGVDDVSEKTRQAMALLPYKDLISAFRSADKKSRNIVNTALDLPIEK</sequence>
<keyword evidence="3" id="KW-1185">Reference proteome</keyword>
<dbReference type="PROSITE" id="PS50943">
    <property type="entry name" value="HTH_CROC1"/>
    <property type="match status" value="1"/>
</dbReference>
<name>A0A0M2NIV8_9FIRM</name>
<organism evidence="2 3">
    <name type="scientific">Christensenella hongkongensis</name>
    <dbReference type="NCBI Taxonomy" id="270498"/>
    <lineage>
        <taxon>Bacteria</taxon>
        <taxon>Bacillati</taxon>
        <taxon>Bacillota</taxon>
        <taxon>Clostridia</taxon>
        <taxon>Christensenellales</taxon>
        <taxon>Christensenellaceae</taxon>
        <taxon>Christensenella</taxon>
    </lineage>
</organism>
<gene>
    <name evidence="2" type="ORF">CHK_1630</name>
</gene>
<dbReference type="Proteomes" id="UP000034076">
    <property type="component" value="Unassembled WGS sequence"/>
</dbReference>
<dbReference type="Pfam" id="PF13443">
    <property type="entry name" value="HTH_26"/>
    <property type="match status" value="1"/>
</dbReference>
<evidence type="ECO:0000313" key="3">
    <source>
        <dbReference type="Proteomes" id="UP000034076"/>
    </source>
</evidence>
<dbReference type="STRING" id="270498.CHK_1630"/>